<name>A0A4Z0WJZ9_9GAMM</name>
<feature type="transmembrane region" description="Helical" evidence="5">
    <location>
        <begin position="225"/>
        <end position="243"/>
    </location>
</feature>
<evidence type="ECO:0000256" key="2">
    <source>
        <dbReference type="ARBA" id="ARBA00022692"/>
    </source>
</evidence>
<feature type="transmembrane region" description="Helical" evidence="5">
    <location>
        <begin position="95"/>
        <end position="116"/>
    </location>
</feature>
<dbReference type="InterPro" id="IPR000537">
    <property type="entry name" value="UbiA_prenyltransferase"/>
</dbReference>
<feature type="transmembrane region" description="Helical" evidence="5">
    <location>
        <begin position="54"/>
        <end position="74"/>
    </location>
</feature>
<dbReference type="EMBL" id="SRMF01000001">
    <property type="protein sequence ID" value="TGG95505.1"/>
    <property type="molecule type" value="Genomic_DNA"/>
</dbReference>
<keyword evidence="7" id="KW-1185">Reference proteome</keyword>
<protein>
    <recommendedName>
        <fullName evidence="8">Prenyltransferase</fullName>
    </recommendedName>
</protein>
<comment type="subcellular location">
    <subcellularLocation>
        <location evidence="1">Membrane</location>
        <topology evidence="1">Multi-pass membrane protein</topology>
    </subcellularLocation>
</comment>
<evidence type="ECO:0000313" key="6">
    <source>
        <dbReference type="EMBL" id="TGG95505.1"/>
    </source>
</evidence>
<evidence type="ECO:0000313" key="7">
    <source>
        <dbReference type="Proteomes" id="UP000297475"/>
    </source>
</evidence>
<dbReference type="GO" id="GO:0016765">
    <property type="term" value="F:transferase activity, transferring alkyl or aryl (other than methyl) groups"/>
    <property type="evidence" value="ECO:0007669"/>
    <property type="project" value="InterPro"/>
</dbReference>
<dbReference type="RefSeq" id="WP_135481228.1">
    <property type="nucleotide sequence ID" value="NZ_SRMF01000001.1"/>
</dbReference>
<evidence type="ECO:0000256" key="3">
    <source>
        <dbReference type="ARBA" id="ARBA00022989"/>
    </source>
</evidence>
<dbReference type="AlphaFoldDB" id="A0A4Z0WJZ9"/>
<sequence length="303" mass="33549">MTALPDESGLTLLQRGWRYQQERFPLLVHGPLIAVMAFGAFGYAISVAELQPDLYRYLSCWAGLLAFFFLLRVADEFKDYQTDCAHRPYRAVPRGLVSLRALGIAAAVALGLQILLIPVVGLYLLVPLILTWVWLGLMTREFFVGTWLEARPVLYLFSHMLIMPLLMFYALTHFGPVPLAQVWLLLPLALGVGLCLELGRKIRRPQDEEAGVETYSALWGPRRAALAWFAAVLFTLVWLFWALRPVAPAVLTVGVVAVAGLLALALLVVHARQPESRAAKGFEGLSALLILLSYGALGVTPWL</sequence>
<evidence type="ECO:0000256" key="1">
    <source>
        <dbReference type="ARBA" id="ARBA00004141"/>
    </source>
</evidence>
<dbReference type="GO" id="GO:0016020">
    <property type="term" value="C:membrane"/>
    <property type="evidence" value="ECO:0007669"/>
    <property type="project" value="UniProtKB-SubCell"/>
</dbReference>
<reference evidence="6 7" key="1">
    <citation type="submission" date="2019-04" db="EMBL/GenBank/DDBJ databases">
        <title>Natronospirillum operosus gen. nov., sp. nov., a haloalkaliphilic satellite isolated from decaying biomass of laboratory culture of cyanobacterium Geitlerinema sp. and proposal of Natronospirillaceae fam. nov. and Saccharospirillaceae fam. nov.</title>
        <authorList>
            <person name="Kevbrin V."/>
            <person name="Boltyanskaya Y."/>
            <person name="Koziaeva V."/>
            <person name="Grouzdev D.S."/>
            <person name="Park M."/>
            <person name="Cho J."/>
        </authorList>
    </citation>
    <scope>NUCLEOTIDE SEQUENCE [LARGE SCALE GENOMIC DNA]</scope>
    <source>
        <strain evidence="6 7">G-116</strain>
    </source>
</reference>
<keyword evidence="4 5" id="KW-0472">Membrane</keyword>
<gene>
    <name evidence="6" type="ORF">E4656_03545</name>
</gene>
<proteinExistence type="predicted"/>
<dbReference type="OrthoDB" id="7594477at2"/>
<feature type="transmembrane region" description="Helical" evidence="5">
    <location>
        <begin position="152"/>
        <end position="171"/>
    </location>
</feature>
<comment type="caution">
    <text evidence="6">The sequence shown here is derived from an EMBL/GenBank/DDBJ whole genome shotgun (WGS) entry which is preliminary data.</text>
</comment>
<evidence type="ECO:0000256" key="5">
    <source>
        <dbReference type="SAM" id="Phobius"/>
    </source>
</evidence>
<organism evidence="6 7">
    <name type="scientific">Natronospirillum operosum</name>
    <dbReference type="NCBI Taxonomy" id="2759953"/>
    <lineage>
        <taxon>Bacteria</taxon>
        <taxon>Pseudomonadati</taxon>
        <taxon>Pseudomonadota</taxon>
        <taxon>Gammaproteobacteria</taxon>
        <taxon>Oceanospirillales</taxon>
        <taxon>Natronospirillaceae</taxon>
        <taxon>Natronospirillum</taxon>
    </lineage>
</organism>
<feature type="transmembrane region" description="Helical" evidence="5">
    <location>
        <begin position="24"/>
        <end position="48"/>
    </location>
</feature>
<evidence type="ECO:0008006" key="8">
    <source>
        <dbReference type="Google" id="ProtNLM"/>
    </source>
</evidence>
<feature type="transmembrane region" description="Helical" evidence="5">
    <location>
        <begin position="249"/>
        <end position="269"/>
    </location>
</feature>
<keyword evidence="3 5" id="KW-1133">Transmembrane helix</keyword>
<dbReference type="Proteomes" id="UP000297475">
    <property type="component" value="Unassembled WGS sequence"/>
</dbReference>
<feature type="transmembrane region" description="Helical" evidence="5">
    <location>
        <begin position="281"/>
        <end position="302"/>
    </location>
</feature>
<dbReference type="Pfam" id="PF01040">
    <property type="entry name" value="UbiA"/>
    <property type="match status" value="1"/>
</dbReference>
<feature type="transmembrane region" description="Helical" evidence="5">
    <location>
        <begin position="122"/>
        <end position="140"/>
    </location>
</feature>
<accession>A0A4Z0WJZ9</accession>
<evidence type="ECO:0000256" key="4">
    <source>
        <dbReference type="ARBA" id="ARBA00023136"/>
    </source>
</evidence>
<feature type="transmembrane region" description="Helical" evidence="5">
    <location>
        <begin position="177"/>
        <end position="196"/>
    </location>
</feature>
<keyword evidence="2 5" id="KW-0812">Transmembrane</keyword>